<feature type="transmembrane region" description="Helical" evidence="6">
    <location>
        <begin position="164"/>
        <end position="184"/>
    </location>
</feature>
<evidence type="ECO:0000256" key="4">
    <source>
        <dbReference type="ARBA" id="ARBA00022989"/>
    </source>
</evidence>
<evidence type="ECO:0000256" key="1">
    <source>
        <dbReference type="ARBA" id="ARBA00004651"/>
    </source>
</evidence>
<name>A0A1G7SDF2_9EURY</name>
<evidence type="ECO:0000256" key="2">
    <source>
        <dbReference type="ARBA" id="ARBA00022475"/>
    </source>
</evidence>
<evidence type="ECO:0000256" key="3">
    <source>
        <dbReference type="ARBA" id="ARBA00022692"/>
    </source>
</evidence>
<keyword evidence="9" id="KW-1185">Reference proteome</keyword>
<evidence type="ECO:0000256" key="6">
    <source>
        <dbReference type="SAM" id="Phobius"/>
    </source>
</evidence>
<keyword evidence="4 6" id="KW-1133">Transmembrane helix</keyword>
<keyword evidence="5 6" id="KW-0472">Membrane</keyword>
<dbReference type="OrthoDB" id="102449at2157"/>
<reference evidence="9" key="1">
    <citation type="submission" date="2016-10" db="EMBL/GenBank/DDBJ databases">
        <authorList>
            <person name="Varghese N."/>
            <person name="Submissions S."/>
        </authorList>
    </citation>
    <scope>NUCLEOTIDE SEQUENCE [LARGE SCALE GENOMIC DNA]</scope>
    <source>
        <strain evidence="9">IBRC-M 10760</strain>
    </source>
</reference>
<organism evidence="8 9">
    <name type="scientific">Halorientalis regularis</name>
    <dbReference type="NCBI Taxonomy" id="660518"/>
    <lineage>
        <taxon>Archaea</taxon>
        <taxon>Methanobacteriati</taxon>
        <taxon>Methanobacteriota</taxon>
        <taxon>Stenosarchaea group</taxon>
        <taxon>Halobacteria</taxon>
        <taxon>Halobacteriales</taxon>
        <taxon>Haloarculaceae</taxon>
        <taxon>Halorientalis</taxon>
    </lineage>
</organism>
<dbReference type="GO" id="GO:0140359">
    <property type="term" value="F:ABC-type transporter activity"/>
    <property type="evidence" value="ECO:0007669"/>
    <property type="project" value="InterPro"/>
</dbReference>
<feature type="transmembrane region" description="Helical" evidence="6">
    <location>
        <begin position="237"/>
        <end position="263"/>
    </location>
</feature>
<comment type="subcellular location">
    <subcellularLocation>
        <location evidence="1">Cell membrane</location>
        <topology evidence="1">Multi-pass membrane protein</topology>
    </subcellularLocation>
</comment>
<dbReference type="InterPro" id="IPR013525">
    <property type="entry name" value="ABC2_TM"/>
</dbReference>
<dbReference type="AlphaFoldDB" id="A0A1G7SDF2"/>
<evidence type="ECO:0000259" key="7">
    <source>
        <dbReference type="Pfam" id="PF12698"/>
    </source>
</evidence>
<dbReference type="RefSeq" id="WP_092694926.1">
    <property type="nucleotide sequence ID" value="NZ_FNBK01000018.1"/>
</dbReference>
<sequence length="356" mass="38953">MDIPSLLRKEALWSRHRLVTLLFLLLILPAFFAATTAAFGTVIPEDAPVGVVAENESVTEDEIALVEGGLTLFAEPRVYENASTARRALHREQVYAVLEVPPGLYDEGARNATFTLIVDGSMVPFEQPSKAIQGIAGGYLDREFDADVTVRREVVGGTHSLSEYLLPVFLLGIVMLFAFTYLPYNLARERDVLDRLLVESSLDAVVATKIGYFAVLMLIPTVAFGAAAASLNYSVTLFVPGAIAVLLLTFVYLAAISTSIMILTNFDTVGRFLNVAVLLAAITFSNLVYPVGFFSSVRREIARLVPLHYSMIVTRSLTLKDTSPALYGDYVLGLVGFTVVTLLVLKLSIERYKRTI</sequence>
<proteinExistence type="predicted"/>
<dbReference type="PANTHER" id="PTHR30294:SF29">
    <property type="entry name" value="MULTIDRUG ABC TRANSPORTER PERMEASE YBHS-RELATED"/>
    <property type="match status" value="1"/>
</dbReference>
<accession>A0A1G7SDF2</accession>
<gene>
    <name evidence="8" type="ORF">SAMN05216218_11823</name>
</gene>
<evidence type="ECO:0000313" key="9">
    <source>
        <dbReference type="Proteomes" id="UP000199076"/>
    </source>
</evidence>
<dbReference type="InterPro" id="IPR051449">
    <property type="entry name" value="ABC-2_transporter_component"/>
</dbReference>
<feature type="transmembrane region" description="Helical" evidence="6">
    <location>
        <begin position="275"/>
        <end position="297"/>
    </location>
</feature>
<evidence type="ECO:0000256" key="5">
    <source>
        <dbReference type="ARBA" id="ARBA00023136"/>
    </source>
</evidence>
<evidence type="ECO:0000313" key="8">
    <source>
        <dbReference type="EMBL" id="SDG21013.1"/>
    </source>
</evidence>
<dbReference type="EMBL" id="FNBK01000018">
    <property type="protein sequence ID" value="SDG21013.1"/>
    <property type="molecule type" value="Genomic_DNA"/>
</dbReference>
<feature type="transmembrane region" description="Helical" evidence="6">
    <location>
        <begin position="330"/>
        <end position="349"/>
    </location>
</feature>
<dbReference type="Proteomes" id="UP000199076">
    <property type="component" value="Unassembled WGS sequence"/>
</dbReference>
<protein>
    <submittedName>
        <fullName evidence="8">ABC-2 type transport system permease protein</fullName>
    </submittedName>
</protein>
<keyword evidence="3 6" id="KW-0812">Transmembrane</keyword>
<dbReference type="Pfam" id="PF12698">
    <property type="entry name" value="ABC2_membrane_3"/>
    <property type="match status" value="1"/>
</dbReference>
<dbReference type="PANTHER" id="PTHR30294">
    <property type="entry name" value="MEMBRANE COMPONENT OF ABC TRANSPORTER YHHJ-RELATED"/>
    <property type="match status" value="1"/>
</dbReference>
<dbReference type="STRING" id="660518.SAMN05216218_11823"/>
<feature type="domain" description="ABC-2 type transporter transmembrane" evidence="7">
    <location>
        <begin position="21"/>
        <end position="343"/>
    </location>
</feature>
<feature type="transmembrane region" description="Helical" evidence="6">
    <location>
        <begin position="205"/>
        <end position="231"/>
    </location>
</feature>
<dbReference type="GO" id="GO:0005886">
    <property type="term" value="C:plasma membrane"/>
    <property type="evidence" value="ECO:0007669"/>
    <property type="project" value="UniProtKB-SubCell"/>
</dbReference>
<keyword evidence="2" id="KW-1003">Cell membrane</keyword>